<feature type="compositionally biased region" description="Basic residues" evidence="7">
    <location>
        <begin position="387"/>
        <end position="396"/>
    </location>
</feature>
<dbReference type="SUPFAM" id="SSF52540">
    <property type="entry name" value="P-loop containing nucleoside triphosphate hydrolases"/>
    <property type="match status" value="1"/>
</dbReference>
<evidence type="ECO:0000256" key="5">
    <source>
        <dbReference type="ARBA" id="ARBA00038437"/>
    </source>
</evidence>
<comment type="similarity">
    <text evidence="5">Belongs to the DEAD box helicase family.</text>
</comment>
<keyword evidence="1" id="KW-0547">Nucleotide-binding</keyword>
<dbReference type="Pfam" id="PF00271">
    <property type="entry name" value="Helicase_C"/>
    <property type="match status" value="1"/>
</dbReference>
<dbReference type="InterPro" id="IPR001650">
    <property type="entry name" value="Helicase_C-like"/>
</dbReference>
<dbReference type="InterPro" id="IPR050079">
    <property type="entry name" value="DEAD_box_RNA_helicase"/>
</dbReference>
<dbReference type="AlphaFoldDB" id="A0A285NHC1"/>
<reference evidence="11 12" key="1">
    <citation type="submission" date="2017-09" db="EMBL/GenBank/DDBJ databases">
        <authorList>
            <person name="Ehlers B."/>
            <person name="Leendertz F.H."/>
        </authorList>
    </citation>
    <scope>NUCLEOTIDE SEQUENCE [LARGE SCALE GENOMIC DNA]</scope>
    <source>
        <strain evidence="11 12">DSM 18289</strain>
    </source>
</reference>
<dbReference type="GO" id="GO:0003724">
    <property type="term" value="F:RNA helicase activity"/>
    <property type="evidence" value="ECO:0007669"/>
    <property type="project" value="InterPro"/>
</dbReference>
<dbReference type="InterPro" id="IPR027417">
    <property type="entry name" value="P-loop_NTPase"/>
</dbReference>
<dbReference type="OrthoDB" id="9805696at2"/>
<name>A0A285NHC1_9HYPH</name>
<evidence type="ECO:0000313" key="12">
    <source>
        <dbReference type="Proteomes" id="UP000219439"/>
    </source>
</evidence>
<gene>
    <name evidence="11" type="ORF">SAMN06265368_1560</name>
</gene>
<organism evidence="11 12">
    <name type="scientific">Cohaesibacter gelatinilyticus</name>
    <dbReference type="NCBI Taxonomy" id="372072"/>
    <lineage>
        <taxon>Bacteria</taxon>
        <taxon>Pseudomonadati</taxon>
        <taxon>Pseudomonadota</taxon>
        <taxon>Alphaproteobacteria</taxon>
        <taxon>Hyphomicrobiales</taxon>
        <taxon>Cohaesibacteraceae</taxon>
    </lineage>
</organism>
<feature type="domain" description="Helicase C-terminal" evidence="9">
    <location>
        <begin position="234"/>
        <end position="385"/>
    </location>
</feature>
<feature type="compositionally biased region" description="Polar residues" evidence="7">
    <location>
        <begin position="397"/>
        <end position="435"/>
    </location>
</feature>
<feature type="domain" description="DEAD-box RNA helicase Q" evidence="10">
    <location>
        <begin position="5"/>
        <end position="33"/>
    </location>
</feature>
<keyword evidence="12" id="KW-1185">Reference proteome</keyword>
<protein>
    <submittedName>
        <fullName evidence="11">ATP-dependent RNA helicase RhlE</fullName>
    </submittedName>
</protein>
<dbReference type="CDD" id="cd18787">
    <property type="entry name" value="SF2_C_DEAD"/>
    <property type="match status" value="1"/>
</dbReference>
<evidence type="ECO:0000256" key="3">
    <source>
        <dbReference type="ARBA" id="ARBA00022806"/>
    </source>
</evidence>
<dbReference type="CDD" id="cd00268">
    <property type="entry name" value="DEADc"/>
    <property type="match status" value="1"/>
</dbReference>
<dbReference type="GO" id="GO:0005829">
    <property type="term" value="C:cytosol"/>
    <property type="evidence" value="ECO:0007669"/>
    <property type="project" value="TreeGrafter"/>
</dbReference>
<dbReference type="PANTHER" id="PTHR47959:SF13">
    <property type="entry name" value="ATP-DEPENDENT RNA HELICASE RHLE"/>
    <property type="match status" value="1"/>
</dbReference>
<dbReference type="RefSeq" id="WP_097152706.1">
    <property type="nucleotide sequence ID" value="NZ_OBEL01000001.1"/>
</dbReference>
<dbReference type="GO" id="GO:0005524">
    <property type="term" value="F:ATP binding"/>
    <property type="evidence" value="ECO:0007669"/>
    <property type="project" value="UniProtKB-KW"/>
</dbReference>
<sequence length="499" mass="53961">MFLVTGFAELGLDTALLKGVEAAGYSAPSPIQEQAIPVVLKGGDVLGLAQTGTGKTAAFGLPLIQKLTALDTDLSERQVRSLILAPTRELVLQIAEALKSYAQGSDLRILSVVGGASINVQIKFLLKGTDILVATPGRLMDLYEREALFLDGVDTLILDEADQMLDLGFIHVLRHLTKILTAPRQTLLFSATMPAPIARLSRDFQNDPVRIEVAPAGRTADKITQWVHYIGTQNRVDFLKNCLAEHMDGVSVVFARTKRGTEKLKNVLVDEGFAAESVHGNKSQAQRDKAIRDFKSGKANILVATDVAARGIDISGVSHVYNYDLPDVPEIYVHRIGRTARAGAEGEAISFCRPVDLHLLAEIEKLLGKRLPVASGERPTAEEIRKYGAKPVKKTSGKSGRGTSNAKVQAVNDGSSSRSGPLSAKTKTATLQVENWNPLESEKPTKKRRPKKSANEVEQGTAFVERSAPAKKGKQAKKASAKRSASRRKAAAKRALRRT</sequence>
<dbReference type="InterPro" id="IPR014001">
    <property type="entry name" value="Helicase_ATP-bd"/>
</dbReference>
<evidence type="ECO:0000256" key="7">
    <source>
        <dbReference type="SAM" id="MobiDB-lite"/>
    </source>
</evidence>
<dbReference type="InterPro" id="IPR011545">
    <property type="entry name" value="DEAD/DEAH_box_helicase_dom"/>
</dbReference>
<dbReference type="PANTHER" id="PTHR47959">
    <property type="entry name" value="ATP-DEPENDENT RNA HELICASE RHLE-RELATED"/>
    <property type="match status" value="1"/>
</dbReference>
<evidence type="ECO:0000259" key="9">
    <source>
        <dbReference type="PROSITE" id="PS51194"/>
    </source>
</evidence>
<dbReference type="PROSITE" id="PS51192">
    <property type="entry name" value="HELICASE_ATP_BIND_1"/>
    <property type="match status" value="1"/>
</dbReference>
<dbReference type="PROSITE" id="PS51194">
    <property type="entry name" value="HELICASE_CTER"/>
    <property type="match status" value="1"/>
</dbReference>
<dbReference type="SMART" id="SM00490">
    <property type="entry name" value="HELICc"/>
    <property type="match status" value="1"/>
</dbReference>
<evidence type="ECO:0000259" key="10">
    <source>
        <dbReference type="PROSITE" id="PS51195"/>
    </source>
</evidence>
<dbReference type="InterPro" id="IPR044742">
    <property type="entry name" value="DEAD/DEAH_RhlB"/>
</dbReference>
<dbReference type="GO" id="GO:0016787">
    <property type="term" value="F:hydrolase activity"/>
    <property type="evidence" value="ECO:0007669"/>
    <property type="project" value="UniProtKB-KW"/>
</dbReference>
<accession>A0A285NHC1</accession>
<evidence type="ECO:0000256" key="4">
    <source>
        <dbReference type="ARBA" id="ARBA00022840"/>
    </source>
</evidence>
<keyword evidence="3 11" id="KW-0347">Helicase</keyword>
<dbReference type="Pfam" id="PF00270">
    <property type="entry name" value="DEAD"/>
    <property type="match status" value="1"/>
</dbReference>
<dbReference type="Gene3D" id="3.40.50.300">
    <property type="entry name" value="P-loop containing nucleotide triphosphate hydrolases"/>
    <property type="match status" value="2"/>
</dbReference>
<keyword evidence="2" id="KW-0378">Hydrolase</keyword>
<evidence type="ECO:0000256" key="6">
    <source>
        <dbReference type="PROSITE-ProRule" id="PRU00552"/>
    </source>
</evidence>
<proteinExistence type="inferred from homology"/>
<evidence type="ECO:0000313" key="11">
    <source>
        <dbReference type="EMBL" id="SNZ08313.1"/>
    </source>
</evidence>
<keyword evidence="4" id="KW-0067">ATP-binding</keyword>
<dbReference type="GO" id="GO:0003676">
    <property type="term" value="F:nucleic acid binding"/>
    <property type="evidence" value="ECO:0007669"/>
    <property type="project" value="InterPro"/>
</dbReference>
<feature type="short sequence motif" description="Q motif" evidence="6">
    <location>
        <begin position="5"/>
        <end position="33"/>
    </location>
</feature>
<dbReference type="SMART" id="SM00487">
    <property type="entry name" value="DEXDc"/>
    <property type="match status" value="1"/>
</dbReference>
<evidence type="ECO:0000256" key="1">
    <source>
        <dbReference type="ARBA" id="ARBA00022741"/>
    </source>
</evidence>
<feature type="compositionally biased region" description="Basic residues" evidence="7">
    <location>
        <begin position="469"/>
        <end position="499"/>
    </location>
</feature>
<evidence type="ECO:0000259" key="8">
    <source>
        <dbReference type="PROSITE" id="PS51192"/>
    </source>
</evidence>
<feature type="region of interest" description="Disordered" evidence="7">
    <location>
        <begin position="375"/>
        <end position="499"/>
    </location>
</feature>
<dbReference type="EMBL" id="OBEL01000001">
    <property type="protein sequence ID" value="SNZ08313.1"/>
    <property type="molecule type" value="Genomic_DNA"/>
</dbReference>
<feature type="domain" description="Helicase ATP-binding" evidence="8">
    <location>
        <begin position="36"/>
        <end position="211"/>
    </location>
</feature>
<dbReference type="PROSITE" id="PS51195">
    <property type="entry name" value="Q_MOTIF"/>
    <property type="match status" value="1"/>
</dbReference>
<dbReference type="InterPro" id="IPR014014">
    <property type="entry name" value="RNA_helicase_DEAD_Q_motif"/>
</dbReference>
<dbReference type="Proteomes" id="UP000219439">
    <property type="component" value="Unassembled WGS sequence"/>
</dbReference>
<evidence type="ECO:0000256" key="2">
    <source>
        <dbReference type="ARBA" id="ARBA00022801"/>
    </source>
</evidence>